<dbReference type="eggNOG" id="KOG2220">
    <property type="taxonomic scope" value="Eukaryota"/>
</dbReference>
<dbReference type="SMART" id="SM01041">
    <property type="entry name" value="BRO1"/>
    <property type="match status" value="1"/>
</dbReference>
<evidence type="ECO:0000259" key="7">
    <source>
        <dbReference type="PROSITE" id="PS51180"/>
    </source>
</evidence>
<evidence type="ECO:0000313" key="8">
    <source>
        <dbReference type="EMBL" id="EEB07497.1"/>
    </source>
</evidence>
<dbReference type="PROSITE" id="PS51180">
    <property type="entry name" value="BRO1"/>
    <property type="match status" value="1"/>
</dbReference>
<dbReference type="Gene3D" id="1.20.140.50">
    <property type="entry name" value="alix/aip1 like domains"/>
    <property type="match status" value="1"/>
</dbReference>
<dbReference type="InterPro" id="IPR038499">
    <property type="entry name" value="BRO1_sf"/>
</dbReference>
<feature type="domain" description="BRO1" evidence="7">
    <location>
        <begin position="7"/>
        <end position="409"/>
    </location>
</feature>
<sequence>MKHMLTPFISIPSKNSNVVDWKTPLKKFFEENYGRDQDLDEIVRNFDSLRRDAINVDETPAGREVIYTYYKQLNYLSFRFPIGTNEIDVHFEWSDTLDPKNRLVKEMSVAFEKANVLYNVAAVCSKTGAESCVHEGVDGLKEAANDMQCASGVLANIREYFLRLSQKDLDSSYLLAMSNIMLAQAHECVLERLRIDGNGEPANLSLASKIASATASLYASATQDLKAVQFSLPKDIIELVSAKNNAMEASASYYAGQAEMSMDAAGVAVARFQQSKRLVEAAFKQFSSIHPDPRFVSLPVLEDFNQWFKQYIDKMEGKLRELIKQNDFVFQERVPPEEELEPLPSKHVLSPIHVTQMYARNRKDVASAKDMFRNFTPTALASTSSLCSETAANLVRREEKLVEEQNTLLATMLATLDIQNLKRMIRWNFYKKNEIPGELMEIHQLLKDSSHENSLRLLEAKSAELKGLIADMKNDLAVETTQNEQMRAKLSSKWTLSPSSSFSAPYLTQLNQLQASLEAADETNSKLFELHDRIANDVAVICNSTRLHEELCTPKPARPESLLDLPISSQEQTRNMEIQIDMLDELQSRIQKLVPDREKTLEAMRQKYKSLDVSGALMDNSIMKDDALNPDEFCNTEVNKQFKPLVVRLGGTIEQQKVLMDEVIEVVRKLKHNPVFEECVQNFSARQKQHEKLIEHYKKSGDAAMSLHSGIKKGIEFYDGVSAKLKLLQKQLQAELLERRKQGAECIAQLKYTSGTNDITSAMNNVRL</sequence>
<gene>
    <name evidence="9" type="primary">bro1</name>
    <name evidence="8" type="ORF">SJAG_02584</name>
</gene>
<dbReference type="CDD" id="cd09237">
    <property type="entry name" value="V_ScBro1_like"/>
    <property type="match status" value="1"/>
</dbReference>
<evidence type="ECO:0000256" key="3">
    <source>
        <dbReference type="ARBA" id="ARBA00022490"/>
    </source>
</evidence>
<evidence type="ECO:0000256" key="1">
    <source>
        <dbReference type="ARBA" id="ARBA00004177"/>
    </source>
</evidence>
<reference evidence="8 10" key="1">
    <citation type="journal article" date="2011" name="Science">
        <title>Comparative functional genomics of the fission yeasts.</title>
        <authorList>
            <person name="Rhind N."/>
            <person name="Chen Z."/>
            <person name="Yassour M."/>
            <person name="Thompson D.A."/>
            <person name="Haas B.J."/>
            <person name="Habib N."/>
            <person name="Wapinski I."/>
            <person name="Roy S."/>
            <person name="Lin M.F."/>
            <person name="Heiman D.I."/>
            <person name="Young S.K."/>
            <person name="Furuya K."/>
            <person name="Guo Y."/>
            <person name="Pidoux A."/>
            <person name="Chen H.M."/>
            <person name="Robbertse B."/>
            <person name="Goldberg J.M."/>
            <person name="Aoki K."/>
            <person name="Bayne E.H."/>
            <person name="Berlin A.M."/>
            <person name="Desjardins C.A."/>
            <person name="Dobbs E."/>
            <person name="Dukaj L."/>
            <person name="Fan L."/>
            <person name="FitzGerald M.G."/>
            <person name="French C."/>
            <person name="Gujja S."/>
            <person name="Hansen K."/>
            <person name="Keifenheim D."/>
            <person name="Levin J.Z."/>
            <person name="Mosher R.A."/>
            <person name="Mueller C.A."/>
            <person name="Pfiffner J."/>
            <person name="Priest M."/>
            <person name="Russ C."/>
            <person name="Smialowska A."/>
            <person name="Swoboda P."/>
            <person name="Sykes S.M."/>
            <person name="Vaughn M."/>
            <person name="Vengrova S."/>
            <person name="Yoder R."/>
            <person name="Zeng Q."/>
            <person name="Allshire R."/>
            <person name="Baulcombe D."/>
            <person name="Birren B.W."/>
            <person name="Brown W."/>
            <person name="Ekwall K."/>
            <person name="Kellis M."/>
            <person name="Leatherwood J."/>
            <person name="Levin H."/>
            <person name="Margalit H."/>
            <person name="Martienssen R."/>
            <person name="Nieduszynski C.A."/>
            <person name="Spatafora J.W."/>
            <person name="Friedman N."/>
            <person name="Dalgaard J.Z."/>
            <person name="Baumann P."/>
            <person name="Niki H."/>
            <person name="Regev A."/>
            <person name="Nusbaum C."/>
        </authorList>
    </citation>
    <scope>NUCLEOTIDE SEQUENCE [LARGE SCALE GENOMIC DNA]</scope>
    <source>
        <strain evidence="10">yFS275 / FY16936</strain>
    </source>
</reference>
<protein>
    <recommendedName>
        <fullName evidence="5">BRO domain-containing protein 1</fullName>
    </recommendedName>
</protein>
<organism evidence="8 10">
    <name type="scientific">Schizosaccharomyces japonicus (strain yFS275 / FY16936)</name>
    <name type="common">Fission yeast</name>
    <dbReference type="NCBI Taxonomy" id="402676"/>
    <lineage>
        <taxon>Eukaryota</taxon>
        <taxon>Fungi</taxon>
        <taxon>Dikarya</taxon>
        <taxon>Ascomycota</taxon>
        <taxon>Taphrinomycotina</taxon>
        <taxon>Schizosaccharomycetes</taxon>
        <taxon>Schizosaccharomycetales</taxon>
        <taxon>Schizosaccharomycetaceae</taxon>
        <taxon>Schizosaccharomyces</taxon>
    </lineage>
</organism>
<evidence type="ECO:0000313" key="9">
    <source>
        <dbReference type="JaponicusDB" id="SJAG_02584"/>
    </source>
</evidence>
<dbReference type="GO" id="GO:0005768">
    <property type="term" value="C:endosome"/>
    <property type="evidence" value="ECO:0000318"/>
    <property type="project" value="GO_Central"/>
</dbReference>
<dbReference type="InterPro" id="IPR004328">
    <property type="entry name" value="BRO1_dom"/>
</dbReference>
<dbReference type="PANTHER" id="PTHR23030">
    <property type="entry name" value="PCD6 INTERACTING PROTEIN-RELATED"/>
    <property type="match status" value="1"/>
</dbReference>
<evidence type="ECO:0000313" key="10">
    <source>
        <dbReference type="Proteomes" id="UP000001744"/>
    </source>
</evidence>
<keyword evidence="4" id="KW-0967">Endosome</keyword>
<dbReference type="JaponicusDB" id="SJAG_02584">
    <property type="gene designation" value="bro1"/>
</dbReference>
<keyword evidence="3" id="KW-0963">Cytoplasm</keyword>
<dbReference type="InterPro" id="IPR025304">
    <property type="entry name" value="ALIX_V_dom"/>
</dbReference>
<accession>B6K0M6</accession>
<evidence type="ECO:0000256" key="4">
    <source>
        <dbReference type="ARBA" id="ARBA00022753"/>
    </source>
</evidence>
<dbReference type="GeneID" id="7051211"/>
<dbReference type="Pfam" id="PF03097">
    <property type="entry name" value="BRO1"/>
    <property type="match status" value="1"/>
</dbReference>
<dbReference type="OMA" id="YLKRSYG"/>
<dbReference type="Pfam" id="PF13949">
    <property type="entry name" value="ALIX_LYPXL_bnd"/>
    <property type="match status" value="1"/>
</dbReference>
<dbReference type="VEuPathDB" id="FungiDB:SJAG_02584"/>
<evidence type="ECO:0000256" key="6">
    <source>
        <dbReference type="SAM" id="Coils"/>
    </source>
</evidence>
<dbReference type="GO" id="GO:0043328">
    <property type="term" value="P:protein transport to vacuole involved in ubiquitin-dependent protein catabolic process via the multivesicular body sorting pathway"/>
    <property type="evidence" value="ECO:0000318"/>
    <property type="project" value="GO_Central"/>
</dbReference>
<dbReference type="Proteomes" id="UP000001744">
    <property type="component" value="Unassembled WGS sequence"/>
</dbReference>
<dbReference type="EMBL" id="KE651166">
    <property type="protein sequence ID" value="EEB07497.1"/>
    <property type="molecule type" value="Genomic_DNA"/>
</dbReference>
<feature type="coiled-coil region" evidence="6">
    <location>
        <begin position="455"/>
        <end position="530"/>
    </location>
</feature>
<dbReference type="STRING" id="402676.B6K0M6"/>
<dbReference type="AlphaFoldDB" id="B6K0M6"/>
<keyword evidence="6" id="KW-0175">Coiled coil</keyword>
<dbReference type="PANTHER" id="PTHR23030:SF30">
    <property type="entry name" value="TYROSINE-PROTEIN PHOSPHATASE NON-RECEPTOR TYPE 23"/>
    <property type="match status" value="1"/>
</dbReference>
<comment type="subcellular location">
    <subcellularLocation>
        <location evidence="2">Cytoplasm</location>
    </subcellularLocation>
    <subcellularLocation>
        <location evidence="1">Endosome</location>
    </subcellularLocation>
</comment>
<dbReference type="Gene3D" id="1.25.40.280">
    <property type="entry name" value="alix/aip1 like domains"/>
    <property type="match status" value="1"/>
</dbReference>
<dbReference type="CDD" id="cd09242">
    <property type="entry name" value="BRO1_ScBro1_like"/>
    <property type="match status" value="1"/>
</dbReference>
<dbReference type="Gene3D" id="1.20.120.560">
    <property type="entry name" value="alix/aip1 in complex with the ypdl late domain"/>
    <property type="match status" value="1"/>
</dbReference>
<name>B6K0M6_SCHJY</name>
<evidence type="ECO:0000256" key="5">
    <source>
        <dbReference type="ARBA" id="ARBA00041284"/>
    </source>
</evidence>
<proteinExistence type="predicted"/>
<dbReference type="HOGENOM" id="CLU_360983_0_0_1"/>
<keyword evidence="10" id="KW-1185">Reference proteome</keyword>
<evidence type="ECO:0000256" key="2">
    <source>
        <dbReference type="ARBA" id="ARBA00004496"/>
    </source>
</evidence>
<dbReference type="RefSeq" id="XP_002173790.1">
    <property type="nucleotide sequence ID" value="XM_002173754.1"/>
</dbReference>
<dbReference type="OrthoDB" id="2141925at2759"/>